<name>A0A383AEQ5_9ZZZZ</name>
<protein>
    <submittedName>
        <fullName evidence="1">Uncharacterized protein</fullName>
    </submittedName>
</protein>
<dbReference type="InterPro" id="IPR029787">
    <property type="entry name" value="Nucleotide_cyclase"/>
</dbReference>
<gene>
    <name evidence="1" type="ORF">METZ01_LOCUS458529</name>
</gene>
<sequence>RLESSCKTYETDLIISEFSLVDGYEYEFLDEVIVKGKSEPVKIYTIQK</sequence>
<reference evidence="1" key="1">
    <citation type="submission" date="2018-05" db="EMBL/GenBank/DDBJ databases">
        <authorList>
            <person name="Lanie J.A."/>
            <person name="Ng W.-L."/>
            <person name="Kazmierczak K.M."/>
            <person name="Andrzejewski T.M."/>
            <person name="Davidsen T.M."/>
            <person name="Wayne K.J."/>
            <person name="Tettelin H."/>
            <person name="Glass J.I."/>
            <person name="Rusch D."/>
            <person name="Podicherti R."/>
            <person name="Tsui H.-C.T."/>
            <person name="Winkler M.E."/>
        </authorList>
    </citation>
    <scope>NUCLEOTIDE SEQUENCE</scope>
</reference>
<dbReference type="SUPFAM" id="SSF55073">
    <property type="entry name" value="Nucleotide cyclase"/>
    <property type="match status" value="1"/>
</dbReference>
<dbReference type="EMBL" id="UINC01191175">
    <property type="protein sequence ID" value="SVE05675.1"/>
    <property type="molecule type" value="Genomic_DNA"/>
</dbReference>
<dbReference type="AlphaFoldDB" id="A0A383AEQ5"/>
<evidence type="ECO:0000313" key="1">
    <source>
        <dbReference type="EMBL" id="SVE05675.1"/>
    </source>
</evidence>
<accession>A0A383AEQ5</accession>
<feature type="non-terminal residue" evidence="1">
    <location>
        <position position="1"/>
    </location>
</feature>
<proteinExistence type="predicted"/>
<organism evidence="1">
    <name type="scientific">marine metagenome</name>
    <dbReference type="NCBI Taxonomy" id="408172"/>
    <lineage>
        <taxon>unclassified sequences</taxon>
        <taxon>metagenomes</taxon>
        <taxon>ecological metagenomes</taxon>
    </lineage>
</organism>